<dbReference type="Gene3D" id="1.10.1040.10">
    <property type="entry name" value="N-(1-d-carboxylethyl)-l-norvaline Dehydrogenase, domain 2"/>
    <property type="match status" value="1"/>
</dbReference>
<dbReference type="GO" id="GO:0006631">
    <property type="term" value="P:fatty acid metabolic process"/>
    <property type="evidence" value="ECO:0007669"/>
    <property type="project" value="InterPro"/>
</dbReference>
<evidence type="ECO:0000313" key="5">
    <source>
        <dbReference type="EMBL" id="MBB3904828.1"/>
    </source>
</evidence>
<sequence>MSDINRVAVIGCGTIGMSWASLFLAHGLEVQAYDPAPGREAPLRDFIAVATTSIGRPVPADTTALRWCMELEDAVGNVEFVQENGPDAEDAKRTLLAAIDRLTPAHSVIATSTSSQIRSAITADCRHPERHIVAHPFNPPHLVPLVEILGGADWAVERSTALYRRLGRHPIVMRREMRGHIANRLTSALWREALFILQEGGASVADIDDAVRYGPGLRWAIMGPYLTYHLAGGPGGIRHFLDHLLPGHVKRWAELGTPVLDADLEAKIVQGVLEALGDRSIADCMRARDAMLVALASLSSAADDAQDDLRGDA</sequence>
<evidence type="ECO:0000259" key="3">
    <source>
        <dbReference type="Pfam" id="PF02737"/>
    </source>
</evidence>
<dbReference type="SUPFAM" id="SSF51735">
    <property type="entry name" value="NAD(P)-binding Rossmann-fold domains"/>
    <property type="match status" value="1"/>
</dbReference>
<dbReference type="GO" id="GO:0016616">
    <property type="term" value="F:oxidoreductase activity, acting on the CH-OH group of donors, NAD or NADP as acceptor"/>
    <property type="evidence" value="ECO:0007669"/>
    <property type="project" value="InterPro"/>
</dbReference>
<name>A0A7W6ALI1_9HYPH</name>
<comment type="caution">
    <text evidence="5">The sequence shown here is derived from an EMBL/GenBank/DDBJ whole genome shotgun (WGS) entry which is preliminary data.</text>
</comment>
<dbReference type="PANTHER" id="PTHR48075:SF5">
    <property type="entry name" value="3-HYDROXYBUTYRYL-COA DEHYDROGENASE"/>
    <property type="match status" value="1"/>
</dbReference>
<reference evidence="4" key="1">
    <citation type="journal article" date="2014" name="Int. J. Syst. Evol. Microbiol.">
        <title>Complete genome of a new Firmicutes species belonging to the dominant human colonic microbiota ('Ruminococcus bicirculans') reveals two chromosomes and a selective capacity to utilize plant glucans.</title>
        <authorList>
            <consortium name="NISC Comparative Sequencing Program"/>
            <person name="Wegmann U."/>
            <person name="Louis P."/>
            <person name="Goesmann A."/>
            <person name="Henrissat B."/>
            <person name="Duncan S.H."/>
            <person name="Flint H.J."/>
        </authorList>
    </citation>
    <scope>NUCLEOTIDE SEQUENCE</scope>
    <source>
        <strain evidence="4">NBRC 107710</strain>
    </source>
</reference>
<accession>A0A7W6ALI1</accession>
<dbReference type="Pfam" id="PF02737">
    <property type="entry name" value="3HCDH_N"/>
    <property type="match status" value="1"/>
</dbReference>
<reference evidence="5 6" key="3">
    <citation type="submission" date="2020-08" db="EMBL/GenBank/DDBJ databases">
        <title>Genomic Encyclopedia of Type Strains, Phase IV (KMG-IV): sequencing the most valuable type-strain genomes for metagenomic binning, comparative biology and taxonomic classification.</title>
        <authorList>
            <person name="Goeker M."/>
        </authorList>
    </citation>
    <scope>NUCLEOTIDE SEQUENCE [LARGE SCALE GENOMIC DNA]</scope>
    <source>
        <strain evidence="5 6">DSM 24105</strain>
    </source>
</reference>
<organism evidence="5 6">
    <name type="scientific">Methylobacterium brachythecii</name>
    <dbReference type="NCBI Taxonomy" id="1176177"/>
    <lineage>
        <taxon>Bacteria</taxon>
        <taxon>Pseudomonadati</taxon>
        <taxon>Pseudomonadota</taxon>
        <taxon>Alphaproteobacteria</taxon>
        <taxon>Hyphomicrobiales</taxon>
        <taxon>Methylobacteriaceae</taxon>
        <taxon>Methylobacterium</taxon>
    </lineage>
</organism>
<dbReference type="PANTHER" id="PTHR48075">
    <property type="entry name" value="3-HYDROXYACYL-COA DEHYDROGENASE FAMILY PROTEIN"/>
    <property type="match status" value="1"/>
</dbReference>
<dbReference type="EMBL" id="BSPG01000021">
    <property type="protein sequence ID" value="GLS45380.1"/>
    <property type="molecule type" value="Genomic_DNA"/>
</dbReference>
<dbReference type="Gene3D" id="3.40.50.720">
    <property type="entry name" value="NAD(P)-binding Rossmann-like Domain"/>
    <property type="match status" value="1"/>
</dbReference>
<reference evidence="4" key="4">
    <citation type="submission" date="2023-01" db="EMBL/GenBank/DDBJ databases">
        <title>Draft genome sequence of Methylobacterium brachythecii strain NBRC 107710.</title>
        <authorList>
            <person name="Sun Q."/>
            <person name="Mori K."/>
        </authorList>
    </citation>
    <scope>NUCLEOTIDE SEQUENCE</scope>
    <source>
        <strain evidence="4">NBRC 107710</strain>
    </source>
</reference>
<evidence type="ECO:0000313" key="4">
    <source>
        <dbReference type="EMBL" id="GLS45380.1"/>
    </source>
</evidence>
<keyword evidence="7" id="KW-1185">Reference proteome</keyword>
<dbReference type="GO" id="GO:0070403">
    <property type="term" value="F:NAD+ binding"/>
    <property type="evidence" value="ECO:0007669"/>
    <property type="project" value="InterPro"/>
</dbReference>
<dbReference type="InterPro" id="IPR036291">
    <property type="entry name" value="NAD(P)-bd_dom_sf"/>
</dbReference>
<dbReference type="Proteomes" id="UP000517759">
    <property type="component" value="Unassembled WGS sequence"/>
</dbReference>
<dbReference type="Proteomes" id="UP001156881">
    <property type="component" value="Unassembled WGS sequence"/>
</dbReference>
<evidence type="ECO:0000313" key="6">
    <source>
        <dbReference type="Proteomes" id="UP000517759"/>
    </source>
</evidence>
<feature type="domain" description="3-hydroxyacyl-CoA dehydrogenase C-terminal" evidence="2">
    <location>
        <begin position="179"/>
        <end position="242"/>
    </location>
</feature>
<dbReference type="InterPro" id="IPR006176">
    <property type="entry name" value="3-OHacyl-CoA_DH_NAD-bd"/>
</dbReference>
<evidence type="ECO:0000259" key="2">
    <source>
        <dbReference type="Pfam" id="PF00725"/>
    </source>
</evidence>
<protein>
    <submittedName>
        <fullName evidence="4 5">Hydroxyacyl-CoA dehydrogenase</fullName>
    </submittedName>
</protein>
<dbReference type="SUPFAM" id="SSF48179">
    <property type="entry name" value="6-phosphogluconate dehydrogenase C-terminal domain-like"/>
    <property type="match status" value="1"/>
</dbReference>
<dbReference type="EMBL" id="JACIDN010000009">
    <property type="protein sequence ID" value="MBB3904828.1"/>
    <property type="molecule type" value="Genomic_DNA"/>
</dbReference>
<dbReference type="AlphaFoldDB" id="A0A7W6ALI1"/>
<dbReference type="InterPro" id="IPR013328">
    <property type="entry name" value="6PGD_dom2"/>
</dbReference>
<dbReference type="InterPro" id="IPR008927">
    <property type="entry name" value="6-PGluconate_DH-like_C_sf"/>
</dbReference>
<keyword evidence="1" id="KW-0560">Oxidoreductase</keyword>
<evidence type="ECO:0000313" key="7">
    <source>
        <dbReference type="Proteomes" id="UP001156881"/>
    </source>
</evidence>
<evidence type="ECO:0000256" key="1">
    <source>
        <dbReference type="ARBA" id="ARBA00023002"/>
    </source>
</evidence>
<proteinExistence type="predicted"/>
<dbReference type="Pfam" id="PF00725">
    <property type="entry name" value="3HCDH"/>
    <property type="match status" value="1"/>
</dbReference>
<dbReference type="RefSeq" id="WP_183509075.1">
    <property type="nucleotide sequence ID" value="NZ_BSPG01000021.1"/>
</dbReference>
<reference evidence="7" key="2">
    <citation type="journal article" date="2019" name="Int. J. Syst. Evol. Microbiol.">
        <title>The Global Catalogue of Microorganisms (GCM) 10K type strain sequencing project: providing services to taxonomists for standard genome sequencing and annotation.</title>
        <authorList>
            <consortium name="The Broad Institute Genomics Platform"/>
            <consortium name="The Broad Institute Genome Sequencing Center for Infectious Disease"/>
            <person name="Wu L."/>
            <person name="Ma J."/>
        </authorList>
    </citation>
    <scope>NUCLEOTIDE SEQUENCE [LARGE SCALE GENOMIC DNA]</scope>
    <source>
        <strain evidence="7">NBRC 107710</strain>
    </source>
</reference>
<dbReference type="InterPro" id="IPR006108">
    <property type="entry name" value="3HC_DH_C"/>
</dbReference>
<gene>
    <name evidence="4" type="ORF">GCM10007884_33700</name>
    <name evidence="5" type="ORF">GGR33_004354</name>
</gene>
<feature type="domain" description="3-hydroxyacyl-CoA dehydrogenase NAD binding" evidence="3">
    <location>
        <begin position="7"/>
        <end position="174"/>
    </location>
</feature>